<dbReference type="FunFam" id="1.10.287.130:FF:000145">
    <property type="entry name" value="Sensory transduction histidine kinase"/>
    <property type="match status" value="1"/>
</dbReference>
<keyword evidence="11" id="KW-0472">Membrane</keyword>
<evidence type="ECO:0000256" key="4">
    <source>
        <dbReference type="ARBA" id="ARBA00022553"/>
    </source>
</evidence>
<feature type="coiled-coil region" evidence="10">
    <location>
        <begin position="792"/>
        <end position="823"/>
    </location>
</feature>
<dbReference type="GO" id="GO:0005886">
    <property type="term" value="C:plasma membrane"/>
    <property type="evidence" value="ECO:0007669"/>
    <property type="project" value="TreeGrafter"/>
</dbReference>
<dbReference type="Pfam" id="PF02518">
    <property type="entry name" value="HATPase_c"/>
    <property type="match status" value="1"/>
</dbReference>
<feature type="domain" description="Response regulatory" evidence="13">
    <location>
        <begin position="1206"/>
        <end position="1319"/>
    </location>
</feature>
<keyword evidence="5" id="KW-0808">Transferase</keyword>
<dbReference type="GO" id="GO:0006355">
    <property type="term" value="P:regulation of DNA-templated transcription"/>
    <property type="evidence" value="ECO:0007669"/>
    <property type="project" value="InterPro"/>
</dbReference>
<dbReference type="SMART" id="SM00091">
    <property type="entry name" value="PAS"/>
    <property type="match status" value="4"/>
</dbReference>
<dbReference type="GO" id="GO:0000155">
    <property type="term" value="F:phosphorelay sensor kinase activity"/>
    <property type="evidence" value="ECO:0007669"/>
    <property type="project" value="InterPro"/>
</dbReference>
<feature type="modified residue" description="4-aspartylphosphate" evidence="9">
    <location>
        <position position="1255"/>
    </location>
</feature>
<dbReference type="SUPFAM" id="SSF55781">
    <property type="entry name" value="GAF domain-like"/>
    <property type="match status" value="1"/>
</dbReference>
<dbReference type="Pfam" id="PF00989">
    <property type="entry name" value="PAS"/>
    <property type="match status" value="1"/>
</dbReference>
<dbReference type="InterPro" id="IPR036890">
    <property type="entry name" value="HATPase_C_sf"/>
</dbReference>
<evidence type="ECO:0000256" key="10">
    <source>
        <dbReference type="SAM" id="Coils"/>
    </source>
</evidence>
<dbReference type="PROSITE" id="PS50112">
    <property type="entry name" value="PAS"/>
    <property type="match status" value="4"/>
</dbReference>
<dbReference type="SMART" id="SM00388">
    <property type="entry name" value="HisKA"/>
    <property type="match status" value="1"/>
</dbReference>
<feature type="domain" description="PAS" evidence="14">
    <location>
        <begin position="813"/>
        <end position="866"/>
    </location>
</feature>
<feature type="domain" description="PAC" evidence="15">
    <location>
        <begin position="621"/>
        <end position="673"/>
    </location>
</feature>
<dbReference type="InterPro" id="IPR003661">
    <property type="entry name" value="HisK_dim/P_dom"/>
</dbReference>
<evidence type="ECO:0000313" key="16">
    <source>
        <dbReference type="EMBL" id="MCP2730191.1"/>
    </source>
</evidence>
<dbReference type="InterPro" id="IPR035965">
    <property type="entry name" value="PAS-like_dom_sf"/>
</dbReference>
<dbReference type="CDD" id="cd16922">
    <property type="entry name" value="HATPase_EvgS-ArcB-TorS-like"/>
    <property type="match status" value="1"/>
</dbReference>
<dbReference type="GO" id="GO:0009927">
    <property type="term" value="F:histidine phosphotransfer kinase activity"/>
    <property type="evidence" value="ECO:0007669"/>
    <property type="project" value="TreeGrafter"/>
</dbReference>
<dbReference type="Pfam" id="PF13426">
    <property type="entry name" value="PAS_9"/>
    <property type="match status" value="1"/>
</dbReference>
<feature type="domain" description="PAS" evidence="14">
    <location>
        <begin position="545"/>
        <end position="617"/>
    </location>
</feature>
<evidence type="ECO:0000256" key="6">
    <source>
        <dbReference type="ARBA" id="ARBA00022777"/>
    </source>
</evidence>
<dbReference type="CDD" id="cd19410">
    <property type="entry name" value="HK9-like_sensor"/>
    <property type="match status" value="1"/>
</dbReference>
<dbReference type="Proteomes" id="UP001204953">
    <property type="component" value="Unassembled WGS sequence"/>
</dbReference>
<organism evidence="16 17">
    <name type="scientific">Limnofasciculus baicalensis BBK-W-15</name>
    <dbReference type="NCBI Taxonomy" id="2699891"/>
    <lineage>
        <taxon>Bacteria</taxon>
        <taxon>Bacillati</taxon>
        <taxon>Cyanobacteriota</taxon>
        <taxon>Cyanophyceae</taxon>
        <taxon>Coleofasciculales</taxon>
        <taxon>Coleofasciculaceae</taxon>
        <taxon>Limnofasciculus</taxon>
        <taxon>Limnofasciculus baicalensis</taxon>
    </lineage>
</organism>
<keyword evidence="11" id="KW-1133">Transmembrane helix</keyword>
<evidence type="ECO:0000256" key="9">
    <source>
        <dbReference type="PROSITE-ProRule" id="PRU00169"/>
    </source>
</evidence>
<dbReference type="PROSITE" id="PS50110">
    <property type="entry name" value="RESPONSE_REGULATORY"/>
    <property type="match status" value="2"/>
</dbReference>
<dbReference type="SMART" id="SM00065">
    <property type="entry name" value="GAF"/>
    <property type="match status" value="1"/>
</dbReference>
<evidence type="ECO:0000256" key="1">
    <source>
        <dbReference type="ARBA" id="ARBA00000085"/>
    </source>
</evidence>
<dbReference type="InterPro" id="IPR003594">
    <property type="entry name" value="HATPase_dom"/>
</dbReference>
<dbReference type="RefSeq" id="WP_254012956.1">
    <property type="nucleotide sequence ID" value="NZ_JAMZMM010000176.1"/>
</dbReference>
<dbReference type="Pfam" id="PF00072">
    <property type="entry name" value="Response_reg"/>
    <property type="match status" value="2"/>
</dbReference>
<dbReference type="InterPro" id="IPR013767">
    <property type="entry name" value="PAS_fold"/>
</dbReference>
<dbReference type="InterPro" id="IPR000700">
    <property type="entry name" value="PAS-assoc_C"/>
</dbReference>
<keyword evidence="11" id="KW-0812">Transmembrane</keyword>
<dbReference type="Pfam" id="PF08447">
    <property type="entry name" value="PAS_3"/>
    <property type="match status" value="1"/>
</dbReference>
<evidence type="ECO:0000256" key="5">
    <source>
        <dbReference type="ARBA" id="ARBA00022679"/>
    </source>
</evidence>
<feature type="transmembrane region" description="Helical" evidence="11">
    <location>
        <begin position="199"/>
        <end position="220"/>
    </location>
</feature>
<dbReference type="SUPFAM" id="SSF55785">
    <property type="entry name" value="PYP-like sensor domain (PAS domain)"/>
    <property type="match status" value="4"/>
</dbReference>
<evidence type="ECO:0000259" key="15">
    <source>
        <dbReference type="PROSITE" id="PS50113"/>
    </source>
</evidence>
<dbReference type="InterPro" id="IPR003018">
    <property type="entry name" value="GAF"/>
</dbReference>
<keyword evidence="10" id="KW-0175">Coiled coil</keyword>
<evidence type="ECO:0000256" key="3">
    <source>
        <dbReference type="ARBA" id="ARBA00012438"/>
    </source>
</evidence>
<sequence>MPSNPFPTRRIRQITLPFRQQRKLILAIPVTCLVTSLATFAWLQWNTIKAENLVQHTHEIHLESQRLLTALLEAETGVRGYDITHSKEFIEPLESAIATIPKCLAKLEELVDDNPAQSQRLKAIQELANTRVNLLRQNLRLLNSKSPKSFESSQLASIMLTSKATMDGLRGEINQFIAEAERIKLESDELLKKQQISTWLVVILSAAIGTISSLLAGYLLNRLERRLIESNRNWRETETLYRAVVENFPNGGVFLFDSDLRYLLADGTGLEIVGLTKEELEGKTIWELFPEEIYSVLEPIYREALAGGTITFEIPYADRFYLAHVLPILNEYGKVLAGMLVAQDISDRKISEQHLCKANRALKTISECNQAVVRATDEVTLLQDICRIVIECGGYRCVWICFAEQDEAKTVRSVAQSGYEKGYIESLQITWSDTEEGRGPVGTTIRTAKTHIIQNVLTDPSYFPWRESAIKQDYAATISLPLINAELSDENYCFGALNIYGEEPNAFDEDEVKLLTELANDLAYGIITLRTRIEHQEAEEALRLSEERWQLALRGNNDGIWDWNVRSNEVFFSARWKEMLGFEDDEILNHLDEWAKRVHPDDLGWVMEAIKDHFVGKTPFYITEHRLHCKDGFYKWILARGQALWDDAGNVMRMVGSHTDITEKREAEEALRDSEAKFRAFLESASEAIIVTNPKGEIVVFNAKAEELFGYNRTEVLGQTVEVLIPERYRHHHTNHRAGYQTHPSKRQMSKTKNLFARRKDGSEFPIEAGLSSIQTKDSQFVMTFLLDITERRQTEEEIKRLNESLERRAVESETRYQQIVELAEEGIWVIDAQSRTTYVNHAMTRILGYTESEILGHPISEFMDEGKEIQFNSDVDPGNLSWVEKKELKLKTKNGTPIWTYMSTSPVLDENGHLLWSCSLVYDITKRKQAEEQLRQSSERISLANAELARATRLKDEFLTSMSHELRTPLNAILGLAEALQEEVYGELTQKQRKSMITIENSGKHLLALINDILDLSKIESGKMELQIASVYPESLCESSLTFVKQQAHNKKIHLSSKIEKNIGNIAVDERRIRQVLINLLSNAVKFTPEGGKVDLEVKSNSDEEILQFSVTDTGIGIAAENIARLFKPFVQLDSSLSRRYAGTGLGLALVRRIVELHGGSVSLFSEIGKGSRFTITLPWTKTDTIKQNVREREQNLWELPNIHQALIVEDSEITAKQVARYLGEIGTATTIHPLGEGSVDAALQFKPDVIILDLLLPNISGLEVLSQLKANPATQQIPVLVISVVDERERALSLGASQYLLKPLSRQEFQLALSHIFSQSPQLSAHTALVVTSPTEQKSPLILLAEDNESNISTMMDYLQIHGYRVNLARNGLEAVEMAKEQKPDLILMDIQMPEMDGLEATRWIRKEPDLVQIPIIALTALAMPGDREKCVIAGANEYLTKPVGLKMLMKIITQYIH</sequence>
<feature type="domain" description="PAS" evidence="14">
    <location>
        <begin position="237"/>
        <end position="308"/>
    </location>
</feature>
<keyword evidence="6" id="KW-0418">Kinase</keyword>
<dbReference type="InterPro" id="IPR011006">
    <property type="entry name" value="CheY-like_superfamily"/>
</dbReference>
<keyword evidence="7" id="KW-0902">Two-component regulatory system</keyword>
<accession>A0AAE3GUG4</accession>
<dbReference type="InterPro" id="IPR013656">
    <property type="entry name" value="PAS_4"/>
</dbReference>
<dbReference type="InterPro" id="IPR013655">
    <property type="entry name" value="PAS_fold_3"/>
</dbReference>
<evidence type="ECO:0000313" key="17">
    <source>
        <dbReference type="Proteomes" id="UP001204953"/>
    </source>
</evidence>
<feature type="modified residue" description="4-aspartylphosphate" evidence="9">
    <location>
        <position position="1392"/>
    </location>
</feature>
<dbReference type="SMART" id="SM00448">
    <property type="entry name" value="REC"/>
    <property type="match status" value="2"/>
</dbReference>
<dbReference type="PROSITE" id="PS50109">
    <property type="entry name" value="HIS_KIN"/>
    <property type="match status" value="1"/>
</dbReference>
<dbReference type="InterPro" id="IPR001789">
    <property type="entry name" value="Sig_transdc_resp-reg_receiver"/>
</dbReference>
<feature type="domain" description="PAS" evidence="14">
    <location>
        <begin position="674"/>
        <end position="727"/>
    </location>
</feature>
<feature type="transmembrane region" description="Helical" evidence="11">
    <location>
        <begin position="24"/>
        <end position="43"/>
    </location>
</feature>
<dbReference type="Gene3D" id="3.30.450.20">
    <property type="entry name" value="PAS domain"/>
    <property type="match status" value="4"/>
</dbReference>
<dbReference type="InterPro" id="IPR007891">
    <property type="entry name" value="CHASE3"/>
</dbReference>
<feature type="coiled-coil region" evidence="10">
    <location>
        <begin position="166"/>
        <end position="193"/>
    </location>
</feature>
<dbReference type="EC" id="2.7.13.3" evidence="3"/>
<evidence type="ECO:0000259" key="13">
    <source>
        <dbReference type="PROSITE" id="PS50110"/>
    </source>
</evidence>
<evidence type="ECO:0000256" key="7">
    <source>
        <dbReference type="ARBA" id="ARBA00023012"/>
    </source>
</evidence>
<comment type="caution">
    <text evidence="16">The sequence shown here is derived from an EMBL/GenBank/DDBJ whole genome shotgun (WGS) entry which is preliminary data.</text>
</comment>
<dbReference type="InterPro" id="IPR005467">
    <property type="entry name" value="His_kinase_dom"/>
</dbReference>
<feature type="domain" description="Response regulatory" evidence="13">
    <location>
        <begin position="1343"/>
        <end position="1459"/>
    </location>
</feature>
<keyword evidence="4 9" id="KW-0597">Phosphoprotein</keyword>
<evidence type="ECO:0000256" key="11">
    <source>
        <dbReference type="SAM" id="Phobius"/>
    </source>
</evidence>
<dbReference type="PANTHER" id="PTHR43047:SF63">
    <property type="entry name" value="HISTIDINE KINASE"/>
    <property type="match status" value="1"/>
</dbReference>
<reference evidence="16" key="1">
    <citation type="submission" date="2022-06" db="EMBL/GenBank/DDBJ databases">
        <title>New cyanobacteria of genus Symplocastrum in benthos of Lake Baikal.</title>
        <authorList>
            <person name="Sorokovikova E."/>
            <person name="Tikhonova I."/>
            <person name="Krasnopeev A."/>
            <person name="Evseev P."/>
            <person name="Gladkikh A."/>
            <person name="Belykh O."/>
        </authorList>
    </citation>
    <scope>NUCLEOTIDE SEQUENCE</scope>
    <source>
        <strain evidence="16">BBK-W-15</strain>
    </source>
</reference>
<dbReference type="Pfam" id="PF05227">
    <property type="entry name" value="CHASE3"/>
    <property type="match status" value="1"/>
</dbReference>
<dbReference type="FunFam" id="3.30.565.10:FF:000010">
    <property type="entry name" value="Sensor histidine kinase RcsC"/>
    <property type="match status" value="1"/>
</dbReference>
<dbReference type="Gene3D" id="3.30.450.40">
    <property type="match status" value="1"/>
</dbReference>
<comment type="similarity">
    <text evidence="2">In the N-terminal section; belongs to the phytochrome family.</text>
</comment>
<dbReference type="Gene3D" id="3.40.50.2300">
    <property type="match status" value="2"/>
</dbReference>
<dbReference type="Pfam" id="PF13185">
    <property type="entry name" value="GAF_2"/>
    <property type="match status" value="1"/>
</dbReference>
<dbReference type="SUPFAM" id="SSF52172">
    <property type="entry name" value="CheY-like"/>
    <property type="match status" value="2"/>
</dbReference>
<feature type="domain" description="PAC" evidence="15">
    <location>
        <begin position="750"/>
        <end position="801"/>
    </location>
</feature>
<evidence type="ECO:0000259" key="14">
    <source>
        <dbReference type="PROSITE" id="PS50112"/>
    </source>
</evidence>
<evidence type="ECO:0000256" key="8">
    <source>
        <dbReference type="ARBA" id="ARBA00074306"/>
    </source>
</evidence>
<dbReference type="InterPro" id="IPR036097">
    <property type="entry name" value="HisK_dim/P_sf"/>
</dbReference>
<dbReference type="Pfam" id="PF00512">
    <property type="entry name" value="HisKA"/>
    <property type="match status" value="1"/>
</dbReference>
<evidence type="ECO:0000256" key="2">
    <source>
        <dbReference type="ARBA" id="ARBA00006402"/>
    </source>
</evidence>
<dbReference type="InterPro" id="IPR004358">
    <property type="entry name" value="Sig_transdc_His_kin-like_C"/>
</dbReference>
<dbReference type="InterPro" id="IPR001610">
    <property type="entry name" value="PAC"/>
</dbReference>
<evidence type="ECO:0000259" key="12">
    <source>
        <dbReference type="PROSITE" id="PS50109"/>
    </source>
</evidence>
<feature type="domain" description="Histidine kinase" evidence="12">
    <location>
        <begin position="962"/>
        <end position="1183"/>
    </location>
</feature>
<dbReference type="InterPro" id="IPR000014">
    <property type="entry name" value="PAS"/>
</dbReference>
<feature type="coiled-coil region" evidence="10">
    <location>
        <begin position="928"/>
        <end position="955"/>
    </location>
</feature>
<dbReference type="Gene3D" id="3.30.565.10">
    <property type="entry name" value="Histidine kinase-like ATPase, C-terminal domain"/>
    <property type="match status" value="1"/>
</dbReference>
<dbReference type="Pfam" id="PF08448">
    <property type="entry name" value="PAS_4"/>
    <property type="match status" value="1"/>
</dbReference>
<dbReference type="PRINTS" id="PR00344">
    <property type="entry name" value="BCTRLSENSOR"/>
</dbReference>
<proteinExistence type="inferred from homology"/>
<feature type="domain" description="PAC" evidence="15">
    <location>
        <begin position="885"/>
        <end position="937"/>
    </location>
</feature>
<dbReference type="Gene3D" id="1.10.287.130">
    <property type="match status" value="1"/>
</dbReference>
<dbReference type="NCBIfam" id="TIGR00229">
    <property type="entry name" value="sensory_box"/>
    <property type="match status" value="4"/>
</dbReference>
<dbReference type="EMBL" id="JAMZMM010000176">
    <property type="protein sequence ID" value="MCP2730191.1"/>
    <property type="molecule type" value="Genomic_DNA"/>
</dbReference>
<dbReference type="SUPFAM" id="SSF47384">
    <property type="entry name" value="Homodimeric domain of signal transducing histidine kinase"/>
    <property type="match status" value="1"/>
</dbReference>
<dbReference type="PANTHER" id="PTHR43047">
    <property type="entry name" value="TWO-COMPONENT HISTIDINE PROTEIN KINASE"/>
    <property type="match status" value="1"/>
</dbReference>
<protein>
    <recommendedName>
        <fullName evidence="8">Circadian input-output histidine kinase CikA</fullName>
        <ecNumber evidence="3">2.7.13.3</ecNumber>
    </recommendedName>
</protein>
<dbReference type="SUPFAM" id="SSF55874">
    <property type="entry name" value="ATPase domain of HSP90 chaperone/DNA topoisomerase II/histidine kinase"/>
    <property type="match status" value="1"/>
</dbReference>
<dbReference type="SMART" id="SM00086">
    <property type="entry name" value="PAC"/>
    <property type="match status" value="3"/>
</dbReference>
<name>A0AAE3GUG4_9CYAN</name>
<comment type="catalytic activity">
    <reaction evidence="1">
        <text>ATP + protein L-histidine = ADP + protein N-phospho-L-histidine.</text>
        <dbReference type="EC" id="2.7.13.3"/>
    </reaction>
</comment>
<dbReference type="PROSITE" id="PS50113">
    <property type="entry name" value="PAC"/>
    <property type="match status" value="3"/>
</dbReference>
<dbReference type="CDD" id="cd00130">
    <property type="entry name" value="PAS"/>
    <property type="match status" value="4"/>
</dbReference>
<keyword evidence="17" id="KW-1185">Reference proteome</keyword>
<dbReference type="SMART" id="SM00387">
    <property type="entry name" value="HATPase_c"/>
    <property type="match status" value="1"/>
</dbReference>
<gene>
    <name evidence="16" type="ORF">NJ959_17305</name>
</gene>
<dbReference type="InterPro" id="IPR029016">
    <property type="entry name" value="GAF-like_dom_sf"/>
</dbReference>
<dbReference type="CDD" id="cd00082">
    <property type="entry name" value="HisKA"/>
    <property type="match status" value="1"/>
</dbReference>